<feature type="domain" description="ABM" evidence="1">
    <location>
        <begin position="15"/>
        <end position="68"/>
    </location>
</feature>
<dbReference type="SUPFAM" id="SSF54909">
    <property type="entry name" value="Dimeric alpha+beta barrel"/>
    <property type="match status" value="1"/>
</dbReference>
<dbReference type="EMBL" id="BMYJ01000001">
    <property type="protein sequence ID" value="GHC44275.1"/>
    <property type="molecule type" value="Genomic_DNA"/>
</dbReference>
<organism evidence="2 3">
    <name type="scientific">Neogemmobacter tilapiae</name>
    <dbReference type="NCBI Taxonomy" id="875041"/>
    <lineage>
        <taxon>Bacteria</taxon>
        <taxon>Pseudomonadati</taxon>
        <taxon>Pseudomonadota</taxon>
        <taxon>Alphaproteobacteria</taxon>
        <taxon>Rhodobacterales</taxon>
        <taxon>Paracoccaceae</taxon>
        <taxon>Neogemmobacter</taxon>
    </lineage>
</organism>
<dbReference type="InterPro" id="IPR011008">
    <property type="entry name" value="Dimeric_a/b-barrel"/>
</dbReference>
<evidence type="ECO:0000313" key="3">
    <source>
        <dbReference type="Proteomes" id="UP000638981"/>
    </source>
</evidence>
<evidence type="ECO:0000313" key="2">
    <source>
        <dbReference type="EMBL" id="GHC44275.1"/>
    </source>
</evidence>
<dbReference type="AlphaFoldDB" id="A0A918TDB5"/>
<reference evidence="2" key="2">
    <citation type="submission" date="2020-09" db="EMBL/GenBank/DDBJ databases">
        <authorList>
            <person name="Sun Q."/>
            <person name="Kim S."/>
        </authorList>
    </citation>
    <scope>NUCLEOTIDE SEQUENCE</scope>
    <source>
        <strain evidence="2">KCTC 23310</strain>
    </source>
</reference>
<reference evidence="2" key="1">
    <citation type="journal article" date="2014" name="Int. J. Syst. Evol. Microbiol.">
        <title>Complete genome sequence of Corynebacterium casei LMG S-19264T (=DSM 44701T), isolated from a smear-ripened cheese.</title>
        <authorList>
            <consortium name="US DOE Joint Genome Institute (JGI-PGF)"/>
            <person name="Walter F."/>
            <person name="Albersmeier A."/>
            <person name="Kalinowski J."/>
            <person name="Ruckert C."/>
        </authorList>
    </citation>
    <scope>NUCLEOTIDE SEQUENCE</scope>
    <source>
        <strain evidence="2">KCTC 23310</strain>
    </source>
</reference>
<keyword evidence="3" id="KW-1185">Reference proteome</keyword>
<dbReference type="Gene3D" id="3.30.70.100">
    <property type="match status" value="1"/>
</dbReference>
<keyword evidence="2" id="KW-0560">Oxidoreductase</keyword>
<dbReference type="RefSeq" id="WP_189409557.1">
    <property type="nucleotide sequence ID" value="NZ_BMYJ01000001.1"/>
</dbReference>
<dbReference type="InterPro" id="IPR007138">
    <property type="entry name" value="ABM_dom"/>
</dbReference>
<sequence length="92" mass="10553">MIRLRGQLVCMSDAEAQAVRTHRAEHIRLTRAEAGCLSFDIDDTDDPLVFEVMESFTDRPAFDAHQARTRDGQWFQATKGILRNFRLEEVGD</sequence>
<accession>A0A918TDB5</accession>
<dbReference type="Proteomes" id="UP000638981">
    <property type="component" value="Unassembled WGS sequence"/>
</dbReference>
<comment type="caution">
    <text evidence="2">The sequence shown here is derived from an EMBL/GenBank/DDBJ whole genome shotgun (WGS) entry which is preliminary data.</text>
</comment>
<keyword evidence="2" id="KW-0503">Monooxygenase</keyword>
<dbReference type="GO" id="GO:0004497">
    <property type="term" value="F:monooxygenase activity"/>
    <property type="evidence" value="ECO:0007669"/>
    <property type="project" value="UniProtKB-KW"/>
</dbReference>
<dbReference type="Pfam" id="PF03992">
    <property type="entry name" value="ABM"/>
    <property type="match status" value="1"/>
</dbReference>
<proteinExistence type="predicted"/>
<name>A0A918TDB5_9RHOB</name>
<evidence type="ECO:0000259" key="1">
    <source>
        <dbReference type="Pfam" id="PF03992"/>
    </source>
</evidence>
<gene>
    <name evidence="2" type="ORF">GCM10007315_01810</name>
</gene>
<protein>
    <submittedName>
        <fullName evidence="2">Antibiotic biosynthesis monooxygenase</fullName>
    </submittedName>
</protein>